<geneLocation type="plasmid" evidence="1 2">
    <name>pCYLST.01</name>
</geneLocation>
<accession>K9X6J9</accession>
<dbReference type="Proteomes" id="UP000010475">
    <property type="component" value="Plasmid pCYLST.01"/>
</dbReference>
<name>K9X6J9_9NOST</name>
<gene>
    <name evidence="1" type="ORF">Cylst_6499</name>
</gene>
<organism evidence="1 2">
    <name type="scientific">Cylindrospermum stagnale PCC 7417</name>
    <dbReference type="NCBI Taxonomy" id="56107"/>
    <lineage>
        <taxon>Bacteria</taxon>
        <taxon>Bacillati</taxon>
        <taxon>Cyanobacteriota</taxon>
        <taxon>Cyanophyceae</taxon>
        <taxon>Nostocales</taxon>
        <taxon>Nostocaceae</taxon>
        <taxon>Cylindrospermum</taxon>
    </lineage>
</organism>
<keyword evidence="2" id="KW-1185">Reference proteome</keyword>
<sequence>MNSLSELIAQAQQVIAQITQHPDYKALEAKGYQPDLNIYDASTALTYLDWEVNSET</sequence>
<dbReference type="HOGENOM" id="CLU_206693_0_0_3"/>
<dbReference type="RefSeq" id="WP_015328327.1">
    <property type="nucleotide sequence ID" value="NC_020050.1"/>
</dbReference>
<keyword evidence="1" id="KW-0614">Plasmid</keyword>
<evidence type="ECO:0000313" key="1">
    <source>
        <dbReference type="EMBL" id="AFZ28280.1"/>
    </source>
</evidence>
<dbReference type="AlphaFoldDB" id="K9X6J9"/>
<reference evidence="1 2" key="1">
    <citation type="submission" date="2012-06" db="EMBL/GenBank/DDBJ databases">
        <title>Noncontiguous Finished plasmid 1 of genome of Cylindrospermum stagnale PCC 7417.</title>
        <authorList>
            <consortium name="US DOE Joint Genome Institute"/>
            <person name="Gugger M."/>
            <person name="Coursin T."/>
            <person name="Rippka R."/>
            <person name="Tandeau De Marsac N."/>
            <person name="Huntemann M."/>
            <person name="Wei C.-L."/>
            <person name="Han J."/>
            <person name="Detter J.C."/>
            <person name="Han C."/>
            <person name="Tapia R."/>
            <person name="Davenport K."/>
            <person name="Daligault H."/>
            <person name="Erkkila T."/>
            <person name="Gu W."/>
            <person name="Munk A.C.C."/>
            <person name="Teshima H."/>
            <person name="Xu Y."/>
            <person name="Chain P."/>
            <person name="Chen A."/>
            <person name="Krypides N."/>
            <person name="Mavromatis K."/>
            <person name="Markowitz V."/>
            <person name="Szeto E."/>
            <person name="Ivanova N."/>
            <person name="Mikhailova N."/>
            <person name="Ovchinnikova G."/>
            <person name="Pagani I."/>
            <person name="Pati A."/>
            <person name="Goodwin L."/>
            <person name="Peters L."/>
            <person name="Pitluck S."/>
            <person name="Woyke T."/>
            <person name="Kerfeld C."/>
        </authorList>
    </citation>
    <scope>NUCLEOTIDE SEQUENCE [LARGE SCALE GENOMIC DNA]</scope>
    <source>
        <strain evidence="1 2">PCC 7417</strain>
        <plasmid evidence="2">Plasmid pCYLST.01</plasmid>
    </source>
</reference>
<evidence type="ECO:0000313" key="2">
    <source>
        <dbReference type="Proteomes" id="UP000010475"/>
    </source>
</evidence>
<proteinExistence type="predicted"/>
<dbReference type="KEGG" id="csg:Cylst_6499"/>
<protein>
    <submittedName>
        <fullName evidence="1">Uncharacterized protein</fullName>
    </submittedName>
</protein>
<dbReference type="EMBL" id="CP003643">
    <property type="protein sequence ID" value="AFZ28280.1"/>
    <property type="molecule type" value="Genomic_DNA"/>
</dbReference>